<dbReference type="NCBIfam" id="TIGR00756">
    <property type="entry name" value="PPR"/>
    <property type="match status" value="1"/>
</dbReference>
<name>A0AA38FMQ6_TAXCH</name>
<dbReference type="Pfam" id="PF20431">
    <property type="entry name" value="E_motif"/>
    <property type="match status" value="1"/>
</dbReference>
<evidence type="ECO:0000313" key="4">
    <source>
        <dbReference type="EMBL" id="KAH9306188.1"/>
    </source>
</evidence>
<reference evidence="4 5" key="1">
    <citation type="journal article" date="2021" name="Nat. Plants">
        <title>The Taxus genome provides insights into paclitaxel biosynthesis.</title>
        <authorList>
            <person name="Xiong X."/>
            <person name="Gou J."/>
            <person name="Liao Q."/>
            <person name="Li Y."/>
            <person name="Zhou Q."/>
            <person name="Bi G."/>
            <person name="Li C."/>
            <person name="Du R."/>
            <person name="Wang X."/>
            <person name="Sun T."/>
            <person name="Guo L."/>
            <person name="Liang H."/>
            <person name="Lu P."/>
            <person name="Wu Y."/>
            <person name="Zhang Z."/>
            <person name="Ro D.K."/>
            <person name="Shang Y."/>
            <person name="Huang S."/>
            <person name="Yan J."/>
        </authorList>
    </citation>
    <scope>NUCLEOTIDE SEQUENCE [LARGE SCALE GENOMIC DNA]</scope>
    <source>
        <strain evidence="4">Ta-2019</strain>
    </source>
</reference>
<sequence length="330" mass="36306">MPLPDVVSWTVMIAGYTQNGLVEKALETFKKMQVAGVKSNSTTFISILPACAKMGALEQGMDIHQSIIKSGILSDVVVASALVDIHGGLVDEACKYFNGMSDPYCTMPTMDHYICIVDLLGRAGYIEEALNFIIKMPIKPASVVWVCLLGACRSHKNIGLGISTATLLFELNPKNAAPYVLLSNIYAEVGRWGDVKKVRRLMKDRGTKKIPGCSWVEVRKMVHVFCVGDRSHQQTKDIHAKLEKLSGEMKAAGYLPDLRQVLSDVEEEEKELFLGHHSEKLAIAFGLVNTSPGTTLTVVKNLRVCDDCHTAAKFISKIVSREIVVRDANR</sequence>
<protein>
    <recommendedName>
        <fullName evidence="3">DYW domain-containing protein</fullName>
    </recommendedName>
</protein>
<evidence type="ECO:0000313" key="5">
    <source>
        <dbReference type="Proteomes" id="UP000824469"/>
    </source>
</evidence>
<dbReference type="AlphaFoldDB" id="A0AA38FMQ6"/>
<dbReference type="EMBL" id="JAHRHJ020000008">
    <property type="protein sequence ID" value="KAH9306188.1"/>
    <property type="molecule type" value="Genomic_DNA"/>
</dbReference>
<feature type="repeat" description="PPR" evidence="2">
    <location>
        <begin position="5"/>
        <end position="39"/>
    </location>
</feature>
<dbReference type="InterPro" id="IPR046960">
    <property type="entry name" value="PPR_At4g14850-like_plant"/>
</dbReference>
<dbReference type="Proteomes" id="UP000824469">
    <property type="component" value="Unassembled WGS sequence"/>
</dbReference>
<organism evidence="4 5">
    <name type="scientific">Taxus chinensis</name>
    <name type="common">Chinese yew</name>
    <name type="synonym">Taxus wallichiana var. chinensis</name>
    <dbReference type="NCBI Taxonomy" id="29808"/>
    <lineage>
        <taxon>Eukaryota</taxon>
        <taxon>Viridiplantae</taxon>
        <taxon>Streptophyta</taxon>
        <taxon>Embryophyta</taxon>
        <taxon>Tracheophyta</taxon>
        <taxon>Spermatophyta</taxon>
        <taxon>Pinopsida</taxon>
        <taxon>Pinidae</taxon>
        <taxon>Conifers II</taxon>
        <taxon>Cupressales</taxon>
        <taxon>Taxaceae</taxon>
        <taxon>Taxus</taxon>
    </lineage>
</organism>
<keyword evidence="5" id="KW-1185">Reference proteome</keyword>
<dbReference type="PANTHER" id="PTHR47926:SF347">
    <property type="entry name" value="PENTATRICOPEPTIDE REPEAT-CONTAINING PROTEIN"/>
    <property type="match status" value="1"/>
</dbReference>
<evidence type="ECO:0000256" key="2">
    <source>
        <dbReference type="PROSITE-ProRule" id="PRU00708"/>
    </source>
</evidence>
<dbReference type="GO" id="GO:0009451">
    <property type="term" value="P:RNA modification"/>
    <property type="evidence" value="ECO:0007669"/>
    <property type="project" value="InterPro"/>
</dbReference>
<proteinExistence type="predicted"/>
<dbReference type="Pfam" id="PF01535">
    <property type="entry name" value="PPR"/>
    <property type="match status" value="1"/>
</dbReference>
<keyword evidence="1" id="KW-0677">Repeat</keyword>
<accession>A0AA38FMQ6</accession>
<comment type="caution">
    <text evidence="4">The sequence shown here is derived from an EMBL/GenBank/DDBJ whole genome shotgun (WGS) entry which is preliminary data.</text>
</comment>
<dbReference type="GO" id="GO:0003723">
    <property type="term" value="F:RNA binding"/>
    <property type="evidence" value="ECO:0007669"/>
    <property type="project" value="InterPro"/>
</dbReference>
<dbReference type="InterPro" id="IPR032867">
    <property type="entry name" value="DYW_dom"/>
</dbReference>
<dbReference type="Pfam" id="PF13041">
    <property type="entry name" value="PPR_2"/>
    <property type="match status" value="1"/>
</dbReference>
<dbReference type="GO" id="GO:0008270">
    <property type="term" value="F:zinc ion binding"/>
    <property type="evidence" value="ECO:0007669"/>
    <property type="project" value="InterPro"/>
</dbReference>
<feature type="domain" description="DYW" evidence="3">
    <location>
        <begin position="253"/>
        <end position="330"/>
    </location>
</feature>
<feature type="repeat" description="PPR" evidence="2">
    <location>
        <begin position="40"/>
        <end position="74"/>
    </location>
</feature>
<dbReference type="PANTHER" id="PTHR47926">
    <property type="entry name" value="PENTATRICOPEPTIDE REPEAT-CONTAINING PROTEIN"/>
    <property type="match status" value="1"/>
</dbReference>
<dbReference type="Pfam" id="PF14432">
    <property type="entry name" value="DYW_deaminase"/>
    <property type="match status" value="1"/>
</dbReference>
<dbReference type="FunFam" id="1.25.40.10:FF:000366">
    <property type="entry name" value="Pentatricopeptide (PPR) repeat-containing protein"/>
    <property type="match status" value="1"/>
</dbReference>
<feature type="non-terminal residue" evidence="4">
    <location>
        <position position="1"/>
    </location>
</feature>
<dbReference type="OMA" id="ENWCEDE"/>
<evidence type="ECO:0000259" key="3">
    <source>
        <dbReference type="Pfam" id="PF14432"/>
    </source>
</evidence>
<evidence type="ECO:0000256" key="1">
    <source>
        <dbReference type="ARBA" id="ARBA00022737"/>
    </source>
</evidence>
<dbReference type="PROSITE" id="PS51375">
    <property type="entry name" value="PPR"/>
    <property type="match status" value="2"/>
</dbReference>
<gene>
    <name evidence="4" type="ORF">KI387_010592</name>
</gene>
<dbReference type="InterPro" id="IPR002885">
    <property type="entry name" value="PPR_rpt"/>
</dbReference>
<dbReference type="InterPro" id="IPR046848">
    <property type="entry name" value="E_motif"/>
</dbReference>
<dbReference type="Gene3D" id="1.25.40.10">
    <property type="entry name" value="Tetratricopeptide repeat domain"/>
    <property type="match status" value="2"/>
</dbReference>
<dbReference type="InterPro" id="IPR011990">
    <property type="entry name" value="TPR-like_helical_dom_sf"/>
</dbReference>